<dbReference type="InterPro" id="IPR002867">
    <property type="entry name" value="IBR_dom"/>
</dbReference>
<gene>
    <name evidence="13" type="ORF">BJ554DRAFT_6189</name>
</gene>
<evidence type="ECO:0000256" key="8">
    <source>
        <dbReference type="ARBA" id="ARBA00022833"/>
    </source>
</evidence>
<dbReference type="SUPFAM" id="SSF57850">
    <property type="entry name" value="RING/U-box"/>
    <property type="match status" value="2"/>
</dbReference>
<dbReference type="FunFam" id="3.30.40.10:FF:000019">
    <property type="entry name" value="RBR-type E3 ubiquitin transferase"/>
    <property type="match status" value="1"/>
</dbReference>
<keyword evidence="4" id="KW-0479">Metal-binding</keyword>
<dbReference type="PROSITE" id="PS50089">
    <property type="entry name" value="ZF_RING_2"/>
    <property type="match status" value="1"/>
</dbReference>
<dbReference type="SMART" id="SM00647">
    <property type="entry name" value="IBR"/>
    <property type="match status" value="2"/>
</dbReference>
<dbReference type="InterPro" id="IPR048962">
    <property type="entry name" value="ARIH1-like_UBL"/>
</dbReference>
<dbReference type="Gene3D" id="1.20.120.1750">
    <property type="match status" value="1"/>
</dbReference>
<dbReference type="SMART" id="SM00184">
    <property type="entry name" value="RING"/>
    <property type="match status" value="3"/>
</dbReference>
<reference evidence="13 14" key="1">
    <citation type="journal article" name="Sci. Rep.">
        <title>Genome-scale phylogenetic analyses confirm Olpidium as the closest living zoosporic fungus to the non-flagellated, terrestrial fungi.</title>
        <authorList>
            <person name="Chang Y."/>
            <person name="Rochon D."/>
            <person name="Sekimoto S."/>
            <person name="Wang Y."/>
            <person name="Chovatia M."/>
            <person name="Sandor L."/>
            <person name="Salamov A."/>
            <person name="Grigoriev I.V."/>
            <person name="Stajich J.E."/>
            <person name="Spatafora J.W."/>
        </authorList>
    </citation>
    <scope>NUCLEOTIDE SEQUENCE [LARGE SCALE GENOMIC DNA]</scope>
    <source>
        <strain evidence="13">S191</strain>
    </source>
</reference>
<feature type="region of interest" description="Disordered" evidence="10">
    <location>
        <begin position="113"/>
        <end position="136"/>
    </location>
</feature>
<feature type="domain" description="RING-type" evidence="11">
    <location>
        <begin position="146"/>
        <end position="191"/>
    </location>
</feature>
<keyword evidence="7" id="KW-0833">Ubl conjugation pathway</keyword>
<keyword evidence="6 9" id="KW-0863">Zinc-finger</keyword>
<evidence type="ECO:0000259" key="12">
    <source>
        <dbReference type="PROSITE" id="PS51873"/>
    </source>
</evidence>
<evidence type="ECO:0000256" key="6">
    <source>
        <dbReference type="ARBA" id="ARBA00022771"/>
    </source>
</evidence>
<evidence type="ECO:0000256" key="3">
    <source>
        <dbReference type="ARBA" id="ARBA00022679"/>
    </source>
</evidence>
<sequence length="491" mass="55212">MSDYEDGDDFMDSGDDDFMDEDEDEDTSDAQEDLGFSSVVAEKPKKAYEVDFSVLSVGDIVDAQNREVSHVAGILGLPEERAAVLLRHYRWDKERLIERCMEDRAGVMAAAGIVDEEEEEDGSDGDDGGGNGGDKRRLRPAPGFTCEICCDDGPGKATFAHLCGHRFCHDCYEHYLTQKIKEEGESRNIQCMQTGCNVVVDEKAVGSIVDAAVFARLVVSFFVIHPSRSTLVVPGGIAGCSTDFFPHLRKFCRFRRYKTLLIRTYVDDNDFLRWCPAPGDFRLENCVLFLVSPAPLTLSGIFFFCCLPHSSECEYALECHVSPKFLSTIVPTVVCRCGHRFCFGCGVADHQPCVCVLVKKWLRKCEDDSETANWISANTKECTKCKSTIEKNGGCNHMTCRKCKHEFCWVCMGPWSEHGSNWYNCNRYEEKSSSDARDAQAQSRRSLERYLHVSAALSLFGHVRSAEKSINGLNILKKRFFRKIVVLQPLR</sequence>
<protein>
    <recommendedName>
        <fullName evidence="2">RBR-type E3 ubiquitin transferase</fullName>
        <ecNumber evidence="2">2.3.2.31</ecNumber>
    </recommendedName>
</protein>
<dbReference type="OrthoDB" id="10009520at2759"/>
<dbReference type="GO" id="GO:0061630">
    <property type="term" value="F:ubiquitin protein ligase activity"/>
    <property type="evidence" value="ECO:0007669"/>
    <property type="project" value="UniProtKB-EC"/>
</dbReference>
<dbReference type="InterPro" id="IPR013083">
    <property type="entry name" value="Znf_RING/FYVE/PHD"/>
</dbReference>
<dbReference type="Gene3D" id="3.30.40.10">
    <property type="entry name" value="Zinc/RING finger domain, C3HC4 (zinc finger)"/>
    <property type="match status" value="1"/>
</dbReference>
<feature type="compositionally biased region" description="Acidic residues" evidence="10">
    <location>
        <begin position="1"/>
        <end position="32"/>
    </location>
</feature>
<evidence type="ECO:0000256" key="2">
    <source>
        <dbReference type="ARBA" id="ARBA00012251"/>
    </source>
</evidence>
<dbReference type="PANTHER" id="PTHR11685">
    <property type="entry name" value="RBR FAMILY RING FINGER AND IBR DOMAIN-CONTAINING"/>
    <property type="match status" value="1"/>
</dbReference>
<dbReference type="AlphaFoldDB" id="A0A8H8DMC4"/>
<evidence type="ECO:0000256" key="4">
    <source>
        <dbReference type="ARBA" id="ARBA00022723"/>
    </source>
</evidence>
<dbReference type="Pfam" id="PF21235">
    <property type="entry name" value="UBA_ARI1"/>
    <property type="match status" value="1"/>
</dbReference>
<feature type="region of interest" description="Disordered" evidence="10">
    <location>
        <begin position="1"/>
        <end position="37"/>
    </location>
</feature>
<evidence type="ECO:0000313" key="14">
    <source>
        <dbReference type="Proteomes" id="UP000673691"/>
    </source>
</evidence>
<feature type="domain" description="RING-type" evidence="12">
    <location>
        <begin position="142"/>
        <end position="429"/>
    </location>
</feature>
<dbReference type="PROSITE" id="PS51873">
    <property type="entry name" value="TRIAD"/>
    <property type="match status" value="1"/>
</dbReference>
<dbReference type="GO" id="GO:0008270">
    <property type="term" value="F:zinc ion binding"/>
    <property type="evidence" value="ECO:0007669"/>
    <property type="project" value="UniProtKB-KW"/>
</dbReference>
<dbReference type="InterPro" id="IPR017907">
    <property type="entry name" value="Znf_RING_CS"/>
</dbReference>
<evidence type="ECO:0000259" key="11">
    <source>
        <dbReference type="PROSITE" id="PS50089"/>
    </source>
</evidence>
<evidence type="ECO:0000256" key="5">
    <source>
        <dbReference type="ARBA" id="ARBA00022737"/>
    </source>
</evidence>
<dbReference type="CDD" id="cd20356">
    <property type="entry name" value="Rcat_RBR_HHARI-like"/>
    <property type="match status" value="1"/>
</dbReference>
<keyword evidence="5" id="KW-0677">Repeat</keyword>
<dbReference type="Pfam" id="PF22191">
    <property type="entry name" value="IBR_1"/>
    <property type="match status" value="1"/>
</dbReference>
<evidence type="ECO:0000256" key="10">
    <source>
        <dbReference type="SAM" id="MobiDB-lite"/>
    </source>
</evidence>
<evidence type="ECO:0000256" key="7">
    <source>
        <dbReference type="ARBA" id="ARBA00022786"/>
    </source>
</evidence>
<dbReference type="CDD" id="cd16625">
    <property type="entry name" value="RING-HC_RBR_HEL2-like"/>
    <property type="match status" value="1"/>
</dbReference>
<dbReference type="PROSITE" id="PS00518">
    <property type="entry name" value="ZF_RING_1"/>
    <property type="match status" value="2"/>
</dbReference>
<organism evidence="13 14">
    <name type="scientific">Olpidium bornovanus</name>
    <dbReference type="NCBI Taxonomy" id="278681"/>
    <lineage>
        <taxon>Eukaryota</taxon>
        <taxon>Fungi</taxon>
        <taxon>Fungi incertae sedis</taxon>
        <taxon>Olpidiomycota</taxon>
        <taxon>Olpidiomycotina</taxon>
        <taxon>Olpidiomycetes</taxon>
        <taxon>Olpidiales</taxon>
        <taxon>Olpidiaceae</taxon>
        <taxon>Olpidium</taxon>
    </lineage>
</organism>
<keyword evidence="8" id="KW-0862">Zinc</keyword>
<feature type="compositionally biased region" description="Acidic residues" evidence="10">
    <location>
        <begin position="114"/>
        <end position="127"/>
    </location>
</feature>
<accession>A0A8H8DMC4</accession>
<dbReference type="CDD" id="cd20346">
    <property type="entry name" value="BRcat_RBR_ANKIB1"/>
    <property type="match status" value="1"/>
</dbReference>
<feature type="non-terminal residue" evidence="13">
    <location>
        <position position="491"/>
    </location>
</feature>
<evidence type="ECO:0000256" key="9">
    <source>
        <dbReference type="PROSITE-ProRule" id="PRU00175"/>
    </source>
</evidence>
<comment type="catalytic activity">
    <reaction evidence="1">
        <text>[E2 ubiquitin-conjugating enzyme]-S-ubiquitinyl-L-cysteine + [acceptor protein]-L-lysine = [E2 ubiquitin-conjugating enzyme]-L-cysteine + [acceptor protein]-N(6)-ubiquitinyl-L-lysine.</text>
        <dbReference type="EC" id="2.3.2.31"/>
    </reaction>
</comment>
<dbReference type="InterPro" id="IPR044066">
    <property type="entry name" value="TRIAD_supradom"/>
</dbReference>
<dbReference type="InterPro" id="IPR001841">
    <property type="entry name" value="Znf_RING"/>
</dbReference>
<evidence type="ECO:0000313" key="13">
    <source>
        <dbReference type="EMBL" id="KAG5463595.1"/>
    </source>
</evidence>
<dbReference type="EMBL" id="JAEFCI010000369">
    <property type="protein sequence ID" value="KAG5463595.1"/>
    <property type="molecule type" value="Genomic_DNA"/>
</dbReference>
<evidence type="ECO:0000256" key="1">
    <source>
        <dbReference type="ARBA" id="ARBA00001798"/>
    </source>
</evidence>
<comment type="caution">
    <text evidence="13">The sequence shown here is derived from an EMBL/GenBank/DDBJ whole genome shotgun (WGS) entry which is preliminary data.</text>
</comment>
<keyword evidence="14" id="KW-1185">Reference proteome</keyword>
<keyword evidence="3" id="KW-0808">Transferase</keyword>
<proteinExistence type="predicted"/>
<dbReference type="GO" id="GO:0016567">
    <property type="term" value="P:protein ubiquitination"/>
    <property type="evidence" value="ECO:0007669"/>
    <property type="project" value="InterPro"/>
</dbReference>
<dbReference type="Proteomes" id="UP000673691">
    <property type="component" value="Unassembled WGS sequence"/>
</dbReference>
<dbReference type="EC" id="2.3.2.31" evidence="2"/>
<name>A0A8H8DMC4_9FUNG</name>
<dbReference type="InterPro" id="IPR031127">
    <property type="entry name" value="E3_UB_ligase_RBR"/>
</dbReference>